<dbReference type="EMBL" id="JBHSAF010000014">
    <property type="protein sequence ID" value="MFC3914257.1"/>
    <property type="molecule type" value="Genomic_DNA"/>
</dbReference>
<name>A0ABV8CQ20_9GAMM</name>
<dbReference type="PANTHER" id="PTHR33121">
    <property type="entry name" value="CYCLIC DI-GMP PHOSPHODIESTERASE PDEF"/>
    <property type="match status" value="1"/>
</dbReference>
<dbReference type="InterPro" id="IPR035919">
    <property type="entry name" value="EAL_sf"/>
</dbReference>
<sequence>MLVENFHARRAELTQSARMLLPRLHYDCSGGDIRLLRSPESHNLYIRVIGIMGKDGSRCSSIGQSLFPPLLTQHQLSDGFHITTTAAEFDSRQELVVLHNQDGNLVYWVLNGGWSMSMLANGDRTLFHGVIHHLASGLHSQFGDASIEREPHAQRLRFEDQQTGVSIELWAGERLMRQWQQRLFEWILPLSLLCGLGLATLYWHWRKLAYAMPQRLKKALQRREFTPYYQPIVDAAKQQVVGYEVLIRWREKGRKWVSPSEFIDAAEDSQLIIPITEQLMEQVLQDLPLLPPKTWVSINISAIHVEGVFLETLLARLHWPQPERICFELTERKPIQDFKQALLHLSALMARGYDFKLDDFGTGYGGFAYLQRLNIQQIKIDKMFVDHLTEEGSQTLLHGIISFGHQTTMQMIAEGVESPEQVRLLGELGVHLIQGYVFARPMPINELLKWQLPNSTNVAHPRSSVTRG</sequence>
<organism evidence="3 4">
    <name type="scientific">Pseudaeromonas sharmana</name>
    <dbReference type="NCBI Taxonomy" id="328412"/>
    <lineage>
        <taxon>Bacteria</taxon>
        <taxon>Pseudomonadati</taxon>
        <taxon>Pseudomonadota</taxon>
        <taxon>Gammaproteobacteria</taxon>
        <taxon>Aeromonadales</taxon>
        <taxon>Aeromonadaceae</taxon>
        <taxon>Pseudaeromonas</taxon>
    </lineage>
</organism>
<keyword evidence="1" id="KW-0812">Transmembrane</keyword>
<keyword evidence="1" id="KW-1133">Transmembrane helix</keyword>
<feature type="transmembrane region" description="Helical" evidence="1">
    <location>
        <begin position="183"/>
        <end position="205"/>
    </location>
</feature>
<dbReference type="InterPro" id="IPR001633">
    <property type="entry name" value="EAL_dom"/>
</dbReference>
<dbReference type="CDD" id="cd01948">
    <property type="entry name" value="EAL"/>
    <property type="match status" value="1"/>
</dbReference>
<evidence type="ECO:0000313" key="3">
    <source>
        <dbReference type="EMBL" id="MFC3914257.1"/>
    </source>
</evidence>
<dbReference type="InterPro" id="IPR050706">
    <property type="entry name" value="Cyclic-di-GMP_PDE-like"/>
</dbReference>
<accession>A0ABV8CQ20</accession>
<dbReference type="PANTHER" id="PTHR33121:SF56">
    <property type="entry name" value="SIGNALLING PROTEIN WITH EAL AND C2 DOMAINS"/>
    <property type="match status" value="1"/>
</dbReference>
<proteinExistence type="predicted"/>
<comment type="caution">
    <text evidence="3">The sequence shown here is derived from an EMBL/GenBank/DDBJ whole genome shotgun (WGS) entry which is preliminary data.</text>
</comment>
<dbReference type="Proteomes" id="UP001595692">
    <property type="component" value="Unassembled WGS sequence"/>
</dbReference>
<keyword evidence="4" id="KW-1185">Reference proteome</keyword>
<dbReference type="SUPFAM" id="SSF141868">
    <property type="entry name" value="EAL domain-like"/>
    <property type="match status" value="1"/>
</dbReference>
<dbReference type="Pfam" id="PF00563">
    <property type="entry name" value="EAL"/>
    <property type="match status" value="1"/>
</dbReference>
<dbReference type="Gene3D" id="3.20.20.450">
    <property type="entry name" value="EAL domain"/>
    <property type="match status" value="1"/>
</dbReference>
<evidence type="ECO:0000256" key="1">
    <source>
        <dbReference type="SAM" id="Phobius"/>
    </source>
</evidence>
<evidence type="ECO:0000259" key="2">
    <source>
        <dbReference type="PROSITE" id="PS50883"/>
    </source>
</evidence>
<dbReference type="InterPro" id="IPR048614">
    <property type="entry name" value="CSS_CxxC"/>
</dbReference>
<reference evidence="4" key="1">
    <citation type="journal article" date="2019" name="Int. J. Syst. Evol. Microbiol.">
        <title>The Global Catalogue of Microorganisms (GCM) 10K type strain sequencing project: providing services to taxonomists for standard genome sequencing and annotation.</title>
        <authorList>
            <consortium name="The Broad Institute Genomics Platform"/>
            <consortium name="The Broad Institute Genome Sequencing Center for Infectious Disease"/>
            <person name="Wu L."/>
            <person name="Ma J."/>
        </authorList>
    </citation>
    <scope>NUCLEOTIDE SEQUENCE [LARGE SCALE GENOMIC DNA]</scope>
    <source>
        <strain evidence="4">CCUG 54939</strain>
    </source>
</reference>
<dbReference type="Pfam" id="PF20982">
    <property type="entry name" value="CSS_CxxC"/>
    <property type="match status" value="1"/>
</dbReference>
<feature type="domain" description="EAL" evidence="2">
    <location>
        <begin position="209"/>
        <end position="455"/>
    </location>
</feature>
<dbReference type="SMART" id="SM00052">
    <property type="entry name" value="EAL"/>
    <property type="match status" value="1"/>
</dbReference>
<dbReference type="RefSeq" id="WP_377152939.1">
    <property type="nucleotide sequence ID" value="NZ_JBHSAF010000014.1"/>
</dbReference>
<protein>
    <submittedName>
        <fullName evidence="3">EAL domain-containing protein</fullName>
    </submittedName>
</protein>
<gene>
    <name evidence="3" type="ORF">ACFOSS_12355</name>
</gene>
<keyword evidence="1" id="KW-0472">Membrane</keyword>
<dbReference type="PROSITE" id="PS50883">
    <property type="entry name" value="EAL"/>
    <property type="match status" value="1"/>
</dbReference>
<evidence type="ECO:0000313" key="4">
    <source>
        <dbReference type="Proteomes" id="UP001595692"/>
    </source>
</evidence>